<dbReference type="EMBL" id="KN838812">
    <property type="protein sequence ID" value="KIJ94042.1"/>
    <property type="molecule type" value="Genomic_DNA"/>
</dbReference>
<feature type="compositionally biased region" description="Low complexity" evidence="1">
    <location>
        <begin position="53"/>
        <end position="87"/>
    </location>
</feature>
<sequence>MADDGNIQAIQQKAAACQKALEDVLEGRAVVEDFGKRLRELGASSLEGSDYVQQLEQRLRQQSSRRGQARPSQTSSTTQPSQTLSSPNNSRHPSREATPSGLSSEEVAEFRDKRDQLLQGSRGGQESATSATEDVEWGLLRAKLEQLRSLSASHEDPFSFDDFVKFLDNRPSSSGSSIPASVLAAAPHLTSLSEHALNDSHLQSTWKLRQAYASEKAVDPLIDLMQLQPLVDLIPRTIWRNIIQDQFVNFEKLYASMDRGYSHQDDAKDFAGGYALVRKDQYSAKKPIKHEAEWIRVFTAWKSGVVLLFPHRQQELQSYCEMVIDLFRAAPFEPSVAIQFDVEARDRYARNPYRMDDRGRLHLPLLAQMFRKLIVHIYHLPPLTPNPLLHYLLLHHIL</sequence>
<dbReference type="Proteomes" id="UP000054477">
    <property type="component" value="Unassembled WGS sequence"/>
</dbReference>
<keyword evidence="3" id="KW-1185">Reference proteome</keyword>
<reference evidence="3" key="2">
    <citation type="submission" date="2015-01" db="EMBL/GenBank/DDBJ databases">
        <title>Evolutionary Origins and Diversification of the Mycorrhizal Mutualists.</title>
        <authorList>
            <consortium name="DOE Joint Genome Institute"/>
            <consortium name="Mycorrhizal Genomics Consortium"/>
            <person name="Kohler A."/>
            <person name="Kuo A."/>
            <person name="Nagy L.G."/>
            <person name="Floudas D."/>
            <person name="Copeland A."/>
            <person name="Barry K.W."/>
            <person name="Cichocki N."/>
            <person name="Veneault-Fourrey C."/>
            <person name="LaButti K."/>
            <person name="Lindquist E.A."/>
            <person name="Lipzen A."/>
            <person name="Lundell T."/>
            <person name="Morin E."/>
            <person name="Murat C."/>
            <person name="Riley R."/>
            <person name="Ohm R."/>
            <person name="Sun H."/>
            <person name="Tunlid A."/>
            <person name="Henrissat B."/>
            <person name="Grigoriev I.V."/>
            <person name="Hibbett D.S."/>
            <person name="Martin F."/>
        </authorList>
    </citation>
    <scope>NUCLEOTIDE SEQUENCE [LARGE SCALE GENOMIC DNA]</scope>
    <source>
        <strain evidence="3">LaAM-08-1</strain>
    </source>
</reference>
<name>A0A0C9XCX0_9AGAR</name>
<evidence type="ECO:0000313" key="2">
    <source>
        <dbReference type="EMBL" id="KIJ94042.1"/>
    </source>
</evidence>
<feature type="region of interest" description="Disordered" evidence="1">
    <location>
        <begin position="43"/>
        <end position="109"/>
    </location>
</feature>
<reference evidence="2 3" key="1">
    <citation type="submission" date="2014-04" db="EMBL/GenBank/DDBJ databases">
        <authorList>
            <consortium name="DOE Joint Genome Institute"/>
            <person name="Kuo A."/>
            <person name="Kohler A."/>
            <person name="Nagy L.G."/>
            <person name="Floudas D."/>
            <person name="Copeland A."/>
            <person name="Barry K.W."/>
            <person name="Cichocki N."/>
            <person name="Veneault-Fourrey C."/>
            <person name="LaButti K."/>
            <person name="Lindquist E.A."/>
            <person name="Lipzen A."/>
            <person name="Lundell T."/>
            <person name="Morin E."/>
            <person name="Murat C."/>
            <person name="Sun H."/>
            <person name="Tunlid A."/>
            <person name="Henrissat B."/>
            <person name="Grigoriev I.V."/>
            <person name="Hibbett D.S."/>
            <person name="Martin F."/>
            <person name="Nordberg H.P."/>
            <person name="Cantor M.N."/>
            <person name="Hua S.X."/>
        </authorList>
    </citation>
    <scope>NUCLEOTIDE SEQUENCE [LARGE SCALE GENOMIC DNA]</scope>
    <source>
        <strain evidence="2 3">LaAM-08-1</strain>
    </source>
</reference>
<evidence type="ECO:0000313" key="3">
    <source>
        <dbReference type="Proteomes" id="UP000054477"/>
    </source>
</evidence>
<dbReference type="OrthoDB" id="3064818at2759"/>
<gene>
    <name evidence="2" type="ORF">K443DRAFT_125385</name>
</gene>
<proteinExistence type="predicted"/>
<organism evidence="2 3">
    <name type="scientific">Laccaria amethystina LaAM-08-1</name>
    <dbReference type="NCBI Taxonomy" id="1095629"/>
    <lineage>
        <taxon>Eukaryota</taxon>
        <taxon>Fungi</taxon>
        <taxon>Dikarya</taxon>
        <taxon>Basidiomycota</taxon>
        <taxon>Agaricomycotina</taxon>
        <taxon>Agaricomycetes</taxon>
        <taxon>Agaricomycetidae</taxon>
        <taxon>Agaricales</taxon>
        <taxon>Agaricineae</taxon>
        <taxon>Hydnangiaceae</taxon>
        <taxon>Laccaria</taxon>
    </lineage>
</organism>
<accession>A0A0C9XCX0</accession>
<protein>
    <submittedName>
        <fullName evidence="2">Uncharacterized protein</fullName>
    </submittedName>
</protein>
<evidence type="ECO:0000256" key="1">
    <source>
        <dbReference type="SAM" id="MobiDB-lite"/>
    </source>
</evidence>
<dbReference type="HOGENOM" id="CLU_021983_0_0_1"/>
<dbReference type="AlphaFoldDB" id="A0A0C9XCX0"/>